<evidence type="ECO:0000256" key="2">
    <source>
        <dbReference type="SAM" id="SignalP"/>
    </source>
</evidence>
<dbReference type="EMBL" id="CP071182">
    <property type="protein sequence ID" value="QSO48122.1"/>
    <property type="molecule type" value="Genomic_DNA"/>
</dbReference>
<dbReference type="Proteomes" id="UP000663505">
    <property type="component" value="Chromosome"/>
</dbReference>
<dbReference type="AlphaFoldDB" id="A0A9X7Z780"/>
<feature type="region of interest" description="Disordered" evidence="1">
    <location>
        <begin position="23"/>
        <end position="109"/>
    </location>
</feature>
<keyword evidence="4" id="KW-1185">Reference proteome</keyword>
<gene>
    <name evidence="3" type="ORF">JZ786_03670</name>
</gene>
<accession>A0A9X7Z780</accession>
<dbReference type="RefSeq" id="WP_206657458.1">
    <property type="nucleotide sequence ID" value="NZ_CP071182.1"/>
</dbReference>
<sequence>MRKYVQLGALALFMSTALVACAPKGTQSTTPPSNSTTSNSTNPSSSQSGNNNGSSNKSIVTGSNKSNSHTSSNHTAGSNNKTASGHGNSAASSTSNTSTVPSGPLPGDLLIADRGNSRLLIVTPQKKIIWSMTIGNGKGPKGSSSLGADDAFFTPDYKHIIINEEDNQVIAVIDIATKKIIWHYGHAGVPGSKPGYLNTPDDAYMLPNGLVTVADIKNMRILFINQKGQIVKQYGNGLWRHNPPYSYASPNGDTPLPDGGMLITEIDGSYADRLSKNGKLLYTVHFPNIAYPSDTQLLKNGNLLTADYETPGKIEEVTPQGKIVWEYYKTSGPGMLSNPSLTFQLPNGDFIVNDDSNDRVVIIDPRTNQIVWQYGHKGVPGTAPGYLNIPDGMDFLPPNVHIPGVN</sequence>
<keyword evidence="2" id="KW-0732">Signal</keyword>
<name>A0A9X7Z780_9BACL</name>
<dbReference type="SUPFAM" id="SSF101898">
    <property type="entry name" value="NHL repeat"/>
    <property type="match status" value="1"/>
</dbReference>
<proteinExistence type="predicted"/>
<feature type="signal peptide" evidence="2">
    <location>
        <begin position="1"/>
        <end position="22"/>
    </location>
</feature>
<dbReference type="Gene3D" id="2.120.10.30">
    <property type="entry name" value="TolB, C-terminal domain"/>
    <property type="match status" value="1"/>
</dbReference>
<protein>
    <recommendedName>
        <fullName evidence="5">Bulb-type lectin domain-containing protein</fullName>
    </recommendedName>
</protein>
<evidence type="ECO:0000313" key="4">
    <source>
        <dbReference type="Proteomes" id="UP000663505"/>
    </source>
</evidence>
<reference evidence="3 4" key="1">
    <citation type="submission" date="2021-02" db="EMBL/GenBank/DDBJ databases">
        <title>Alicyclobacillus curvatus sp. nov. and Alicyclobacillus mengziensis sp. nov., two acidophilic bacteria isolated from acid mine drainage.</title>
        <authorList>
            <person name="Huang Y."/>
        </authorList>
    </citation>
    <scope>NUCLEOTIDE SEQUENCE [LARGE SCALE GENOMIC DNA]</scope>
    <source>
        <strain evidence="3 4">S30H14</strain>
    </source>
</reference>
<evidence type="ECO:0008006" key="5">
    <source>
        <dbReference type="Google" id="ProtNLM"/>
    </source>
</evidence>
<dbReference type="PROSITE" id="PS51257">
    <property type="entry name" value="PROKAR_LIPOPROTEIN"/>
    <property type="match status" value="1"/>
</dbReference>
<dbReference type="InterPro" id="IPR011042">
    <property type="entry name" value="6-blade_b-propeller_TolB-like"/>
</dbReference>
<dbReference type="KEGG" id="afx:JZ786_03670"/>
<evidence type="ECO:0000313" key="3">
    <source>
        <dbReference type="EMBL" id="QSO48122.1"/>
    </source>
</evidence>
<feature type="compositionally biased region" description="Low complexity" evidence="1">
    <location>
        <begin position="25"/>
        <end position="99"/>
    </location>
</feature>
<organism evidence="3 4">
    <name type="scientific">Alicyclobacillus mengziensis</name>
    <dbReference type="NCBI Taxonomy" id="2931921"/>
    <lineage>
        <taxon>Bacteria</taxon>
        <taxon>Bacillati</taxon>
        <taxon>Bacillota</taxon>
        <taxon>Bacilli</taxon>
        <taxon>Bacillales</taxon>
        <taxon>Alicyclobacillaceae</taxon>
        <taxon>Alicyclobacillus</taxon>
    </lineage>
</organism>
<evidence type="ECO:0000256" key="1">
    <source>
        <dbReference type="SAM" id="MobiDB-lite"/>
    </source>
</evidence>
<feature type="chain" id="PRO_5040813649" description="Bulb-type lectin domain-containing protein" evidence="2">
    <location>
        <begin position="23"/>
        <end position="406"/>
    </location>
</feature>